<dbReference type="Pfam" id="PF00440">
    <property type="entry name" value="TetR_N"/>
    <property type="match status" value="1"/>
</dbReference>
<dbReference type="Proteomes" id="UP001082703">
    <property type="component" value="Unassembled WGS sequence"/>
</dbReference>
<dbReference type="PANTHER" id="PTHR43479">
    <property type="entry name" value="ACREF/ENVCD OPERON REPRESSOR-RELATED"/>
    <property type="match status" value="1"/>
</dbReference>
<dbReference type="PROSITE" id="PS50977">
    <property type="entry name" value="HTH_TETR_2"/>
    <property type="match status" value="1"/>
</dbReference>
<name>A0ABT4BS27_9FIRM</name>
<dbReference type="InterPro" id="IPR001647">
    <property type="entry name" value="HTH_TetR"/>
</dbReference>
<dbReference type="InterPro" id="IPR009057">
    <property type="entry name" value="Homeodomain-like_sf"/>
</dbReference>
<dbReference type="RefSeq" id="WP_268057620.1">
    <property type="nucleotide sequence ID" value="NZ_JAPOHA010000004.1"/>
</dbReference>
<evidence type="ECO:0000313" key="4">
    <source>
        <dbReference type="EMBL" id="MCY1713595.1"/>
    </source>
</evidence>
<accession>A0ABT4BS27</accession>
<dbReference type="PANTHER" id="PTHR43479:SF11">
    <property type="entry name" value="ACREF_ENVCD OPERON REPRESSOR-RELATED"/>
    <property type="match status" value="1"/>
</dbReference>
<dbReference type="InterPro" id="IPR050624">
    <property type="entry name" value="HTH-type_Tx_Regulator"/>
</dbReference>
<dbReference type="SUPFAM" id="SSF48498">
    <property type="entry name" value="Tetracyclin repressor-like, C-terminal domain"/>
    <property type="match status" value="1"/>
</dbReference>
<dbReference type="EMBL" id="JAPOHA010000004">
    <property type="protein sequence ID" value="MCY1713595.1"/>
    <property type="molecule type" value="Genomic_DNA"/>
</dbReference>
<reference evidence="4 5" key="1">
    <citation type="submission" date="2022-11" db="EMBL/GenBank/DDBJ databases">
        <authorList>
            <person name="Caiyu Z."/>
        </authorList>
    </citation>
    <scope>NUCLEOTIDE SEQUENCE [LARGE SCALE GENOMIC DNA]</scope>
    <source>
        <strain evidence="4 5">YR-4</strain>
    </source>
</reference>
<dbReference type="Gene3D" id="1.10.10.60">
    <property type="entry name" value="Homeodomain-like"/>
    <property type="match status" value="1"/>
</dbReference>
<sequence>MPEGNENDTKRLIRETATRLFREKSFEAVTLSDICKASGINKHTFYYYYKSKDELLKKFYCFPWSLTAAEATAILTSDNCVDQIWLIIDKYIDYTKTTGVHIIRQILIKNLTHDVGTFHISDEMREISKLEISIIKKGQQNGQFHNTSDPRVLVVLLHQVLHSMGLMWAIFHGEFDLSKSARFLLENLLDVDASYRMTNEKDLDTFMDLFKGMIQTNQTHHSSDSDTTKHSKS</sequence>
<dbReference type="Gene3D" id="1.10.357.10">
    <property type="entry name" value="Tetracycline Repressor, domain 2"/>
    <property type="match status" value="1"/>
</dbReference>
<dbReference type="PRINTS" id="PR00455">
    <property type="entry name" value="HTHTETR"/>
</dbReference>
<evidence type="ECO:0000256" key="2">
    <source>
        <dbReference type="PROSITE-ProRule" id="PRU00335"/>
    </source>
</evidence>
<dbReference type="InterPro" id="IPR036271">
    <property type="entry name" value="Tet_transcr_reg_TetR-rel_C_sf"/>
</dbReference>
<protein>
    <submittedName>
        <fullName evidence="4">TetR/AcrR family transcriptional regulator</fullName>
    </submittedName>
</protein>
<keyword evidence="1 2" id="KW-0238">DNA-binding</keyword>
<proteinExistence type="predicted"/>
<comment type="caution">
    <text evidence="4">The sequence shown here is derived from an EMBL/GenBank/DDBJ whole genome shotgun (WGS) entry which is preliminary data.</text>
</comment>
<gene>
    <name evidence="4" type="ORF">OUY18_04925</name>
</gene>
<organism evidence="4 5">
    <name type="scientific">Caproiciproducens galactitolivorans</name>
    <dbReference type="NCBI Taxonomy" id="642589"/>
    <lineage>
        <taxon>Bacteria</taxon>
        <taxon>Bacillati</taxon>
        <taxon>Bacillota</taxon>
        <taxon>Clostridia</taxon>
        <taxon>Eubacteriales</taxon>
        <taxon>Acutalibacteraceae</taxon>
        <taxon>Caproiciproducens</taxon>
    </lineage>
</organism>
<keyword evidence="5" id="KW-1185">Reference proteome</keyword>
<feature type="DNA-binding region" description="H-T-H motif" evidence="2">
    <location>
        <begin position="30"/>
        <end position="49"/>
    </location>
</feature>
<feature type="domain" description="HTH tetR-type" evidence="3">
    <location>
        <begin position="7"/>
        <end position="67"/>
    </location>
</feature>
<dbReference type="SUPFAM" id="SSF46689">
    <property type="entry name" value="Homeodomain-like"/>
    <property type="match status" value="1"/>
</dbReference>
<evidence type="ECO:0000313" key="5">
    <source>
        <dbReference type="Proteomes" id="UP001082703"/>
    </source>
</evidence>
<evidence type="ECO:0000259" key="3">
    <source>
        <dbReference type="PROSITE" id="PS50977"/>
    </source>
</evidence>
<evidence type="ECO:0000256" key="1">
    <source>
        <dbReference type="ARBA" id="ARBA00023125"/>
    </source>
</evidence>